<dbReference type="RefSeq" id="WP_167695374.1">
    <property type="nucleotide sequence ID" value="NZ_CP118181.1"/>
</dbReference>
<dbReference type="InterPro" id="IPR052934">
    <property type="entry name" value="Methyl-DNA_Rec/Restrict_Enz"/>
</dbReference>
<dbReference type="InterPro" id="IPR025579">
    <property type="entry name" value="DUF4357"/>
</dbReference>
<dbReference type="CDD" id="cd00009">
    <property type="entry name" value="AAA"/>
    <property type="match status" value="1"/>
</dbReference>
<comment type="caution">
    <text evidence="2">The sequence shown here is derived from an EMBL/GenBank/DDBJ whole genome shotgun (WGS) entry which is preliminary data.</text>
</comment>
<organism evidence="2 3">
    <name type="scientific">Entomospira culicis</name>
    <dbReference type="NCBI Taxonomy" id="2719989"/>
    <lineage>
        <taxon>Bacteria</taxon>
        <taxon>Pseudomonadati</taxon>
        <taxon>Spirochaetota</taxon>
        <taxon>Spirochaetia</taxon>
        <taxon>Spirochaetales</taxon>
        <taxon>Spirochaetaceae</taxon>
        <taxon>Entomospira</taxon>
    </lineage>
</organism>
<dbReference type="Proteomes" id="UP000778951">
    <property type="component" value="Unassembled WGS sequence"/>
</dbReference>
<sequence>MDATDESPLFYLKSDTLGYNATGIYHPNTGEFTVLKGSQIRQDEMPGLSRDGKRVSLPQERKKLFDEFPNGILLRDFRYKKPSTAAQIVAGRSISGLDAWKDQAGKTLKEIFPREAQAYAEAEEATRIPETIPYCWLLAVKESQWQAPIEQGNWQYGSNVEQQLQKLRNIQPDDLVVLHWTKNSTLTHNDQTFPNVSTIYIKALGSVTQSANAQNNIEVDWFKIYDTPREWYFYSLPGALIWKIDYNHHKEKAYHPKLIDFIFHDTPQDIDWFRNQPFWQSRYGDSLETEEESPAVEQITLFLPEEEFAMFVRRLQEKKSIILKGPPGTGKTLITKHLAHALSPDVQCETVQFHQNFSYEDFVQGLRVNEEQKLALRRGKMLTFIDRANKLPEIPHVLIIDEINRGNPSSIFGEMLSIIEHTKRSLQHAITLAYSTEPTYLPANLYLIGTMNLADHSIAPLDFAFRRRFAFLELKPLFNETWQAYLKEKSKPEEHALINEIQTRLENLNLAIAEDTDLGKNFLIGHSFFTPNNPIDSLHQWFNDIVESELKPLLEEYWPHNIAKATEQTNKLSISVDVDSPTP</sequence>
<gene>
    <name evidence="2" type="ORF">HCT48_03505</name>
</gene>
<dbReference type="SUPFAM" id="SSF52540">
    <property type="entry name" value="P-loop containing nucleoside triphosphate hydrolases"/>
    <property type="match status" value="1"/>
</dbReference>
<dbReference type="SMART" id="SM00382">
    <property type="entry name" value="AAA"/>
    <property type="match status" value="1"/>
</dbReference>
<dbReference type="EMBL" id="JAATLM010000001">
    <property type="protein sequence ID" value="NIZ69280.1"/>
    <property type="molecule type" value="Genomic_DNA"/>
</dbReference>
<protein>
    <submittedName>
        <fullName evidence="2">DUF4357 domain-containing protein</fullName>
    </submittedName>
</protein>
<dbReference type="InterPro" id="IPR003593">
    <property type="entry name" value="AAA+_ATPase"/>
</dbReference>
<dbReference type="PANTHER" id="PTHR37291">
    <property type="entry name" value="5-METHYLCYTOSINE-SPECIFIC RESTRICTION ENZYME B"/>
    <property type="match status" value="1"/>
</dbReference>
<evidence type="ECO:0000313" key="3">
    <source>
        <dbReference type="Proteomes" id="UP000778951"/>
    </source>
</evidence>
<dbReference type="Pfam" id="PF14267">
    <property type="entry name" value="DUF4357"/>
    <property type="match status" value="1"/>
</dbReference>
<dbReference type="GO" id="GO:0005524">
    <property type="term" value="F:ATP binding"/>
    <property type="evidence" value="ECO:0007669"/>
    <property type="project" value="InterPro"/>
</dbReference>
<accession>A0A968GK16</accession>
<name>A0A968GK16_9SPIO</name>
<keyword evidence="3" id="KW-1185">Reference proteome</keyword>
<dbReference type="InterPro" id="IPR027417">
    <property type="entry name" value="P-loop_NTPase"/>
</dbReference>
<feature type="domain" description="AAA+ ATPase" evidence="1">
    <location>
        <begin position="317"/>
        <end position="475"/>
    </location>
</feature>
<dbReference type="AlphaFoldDB" id="A0A968GK16"/>
<dbReference type="InterPro" id="IPR011704">
    <property type="entry name" value="ATPase_dyneun-rel_AAA"/>
</dbReference>
<dbReference type="GO" id="GO:0016887">
    <property type="term" value="F:ATP hydrolysis activity"/>
    <property type="evidence" value="ECO:0007669"/>
    <property type="project" value="InterPro"/>
</dbReference>
<dbReference type="PANTHER" id="PTHR37291:SF1">
    <property type="entry name" value="TYPE IV METHYL-DIRECTED RESTRICTION ENZYME ECOKMCRB SUBUNIT"/>
    <property type="match status" value="1"/>
</dbReference>
<evidence type="ECO:0000313" key="2">
    <source>
        <dbReference type="EMBL" id="NIZ69280.1"/>
    </source>
</evidence>
<dbReference type="Gene3D" id="3.40.50.300">
    <property type="entry name" value="P-loop containing nucleotide triphosphate hydrolases"/>
    <property type="match status" value="1"/>
</dbReference>
<dbReference type="Pfam" id="PF07728">
    <property type="entry name" value="AAA_5"/>
    <property type="match status" value="1"/>
</dbReference>
<reference evidence="2" key="1">
    <citation type="submission" date="2020-03" db="EMBL/GenBank/DDBJ databases">
        <title>Spirochaetal bacteria isolated from arthropods constitute a novel genus Entomospira genus novum within the order Spirochaetales.</title>
        <authorList>
            <person name="Grana-Miraglia L."/>
            <person name="Sikutova S."/>
            <person name="Fingerle V."/>
            <person name="Sing A."/>
            <person name="Castillo-Ramirez S."/>
            <person name="Margos G."/>
            <person name="Rudolf I."/>
        </authorList>
    </citation>
    <scope>NUCLEOTIDE SEQUENCE</scope>
    <source>
        <strain evidence="2">BR149</strain>
    </source>
</reference>
<proteinExistence type="predicted"/>
<evidence type="ECO:0000259" key="1">
    <source>
        <dbReference type="SMART" id="SM00382"/>
    </source>
</evidence>